<keyword evidence="8 11" id="KW-1133">Transmembrane helix</keyword>
<dbReference type="GO" id="GO:0034040">
    <property type="term" value="F:ATPase-coupled lipid transmembrane transporter activity"/>
    <property type="evidence" value="ECO:0007669"/>
    <property type="project" value="InterPro"/>
</dbReference>
<dbReference type="Pfam" id="PF00005">
    <property type="entry name" value="ABC_tran"/>
    <property type="match status" value="1"/>
</dbReference>
<evidence type="ECO:0000256" key="9">
    <source>
        <dbReference type="ARBA" id="ARBA00023055"/>
    </source>
</evidence>
<dbReference type="SMART" id="SM00382">
    <property type="entry name" value="AAA"/>
    <property type="match status" value="1"/>
</dbReference>
<dbReference type="Gene3D" id="3.40.50.300">
    <property type="entry name" value="P-loop containing nucleotide triphosphate hydrolases"/>
    <property type="match status" value="1"/>
</dbReference>
<evidence type="ECO:0000256" key="6">
    <source>
        <dbReference type="ARBA" id="ARBA00022840"/>
    </source>
</evidence>
<protein>
    <submittedName>
        <fullName evidence="14">Lipid A export ATP-binding/permease protein MsbA</fullName>
        <ecNumber evidence="14">3.6.3.-</ecNumber>
    </submittedName>
</protein>
<reference evidence="14" key="1">
    <citation type="submission" date="2016-10" db="EMBL/GenBank/DDBJ databases">
        <title>Sequence of Gallionella enrichment culture.</title>
        <authorList>
            <person name="Poehlein A."/>
            <person name="Muehling M."/>
            <person name="Daniel R."/>
        </authorList>
    </citation>
    <scope>NUCLEOTIDE SEQUENCE</scope>
</reference>
<evidence type="ECO:0000256" key="7">
    <source>
        <dbReference type="ARBA" id="ARBA00022967"/>
    </source>
</evidence>
<keyword evidence="9" id="KW-0445">Lipid transport</keyword>
<dbReference type="PROSITE" id="PS00211">
    <property type="entry name" value="ABC_TRANSPORTER_1"/>
    <property type="match status" value="1"/>
</dbReference>
<evidence type="ECO:0000256" key="8">
    <source>
        <dbReference type="ARBA" id="ARBA00022989"/>
    </source>
</evidence>
<keyword evidence="14" id="KW-0378">Hydrolase</keyword>
<dbReference type="EC" id="3.6.3.-" evidence="14"/>
<evidence type="ECO:0000256" key="11">
    <source>
        <dbReference type="SAM" id="Phobius"/>
    </source>
</evidence>
<keyword evidence="10 11" id="KW-0472">Membrane</keyword>
<dbReference type="SUPFAM" id="SSF90123">
    <property type="entry name" value="ABC transporter transmembrane region"/>
    <property type="match status" value="1"/>
</dbReference>
<dbReference type="Gene3D" id="1.20.1560.10">
    <property type="entry name" value="ABC transporter type 1, transmembrane domain"/>
    <property type="match status" value="1"/>
</dbReference>
<evidence type="ECO:0000256" key="1">
    <source>
        <dbReference type="ARBA" id="ARBA00004141"/>
    </source>
</evidence>
<keyword evidence="7" id="KW-1278">Translocase</keyword>
<keyword evidence="5" id="KW-0547">Nucleotide-binding</keyword>
<comment type="caution">
    <text evidence="14">The sequence shown here is derived from an EMBL/GenBank/DDBJ whole genome shotgun (WGS) entry which is preliminary data.</text>
</comment>
<dbReference type="AlphaFoldDB" id="A0A1J5S8L8"/>
<evidence type="ECO:0000256" key="5">
    <source>
        <dbReference type="ARBA" id="ARBA00022741"/>
    </source>
</evidence>
<evidence type="ECO:0000256" key="3">
    <source>
        <dbReference type="ARBA" id="ARBA00022475"/>
    </source>
</evidence>
<dbReference type="EMBL" id="MLJW01000056">
    <property type="protein sequence ID" value="OIR04671.1"/>
    <property type="molecule type" value="Genomic_DNA"/>
</dbReference>
<keyword evidence="6 14" id="KW-0067">ATP-binding</keyword>
<feature type="domain" description="ABC transmembrane type-1" evidence="13">
    <location>
        <begin position="40"/>
        <end position="316"/>
    </location>
</feature>
<dbReference type="GO" id="GO:0015421">
    <property type="term" value="F:ABC-type oligopeptide transporter activity"/>
    <property type="evidence" value="ECO:0007669"/>
    <property type="project" value="TreeGrafter"/>
</dbReference>
<dbReference type="GO" id="GO:0016887">
    <property type="term" value="F:ATP hydrolysis activity"/>
    <property type="evidence" value="ECO:0007669"/>
    <property type="project" value="InterPro"/>
</dbReference>
<dbReference type="PANTHER" id="PTHR43394">
    <property type="entry name" value="ATP-DEPENDENT PERMEASE MDL1, MITOCHONDRIAL"/>
    <property type="match status" value="1"/>
</dbReference>
<dbReference type="InterPro" id="IPR039421">
    <property type="entry name" value="Type_1_exporter"/>
</dbReference>
<comment type="subcellular location">
    <subcellularLocation>
        <location evidence="1">Membrane</location>
        <topology evidence="1">Multi-pass membrane protein</topology>
    </subcellularLocation>
</comment>
<dbReference type="SUPFAM" id="SSF52540">
    <property type="entry name" value="P-loop containing nucleoside triphosphate hydrolases"/>
    <property type="match status" value="1"/>
</dbReference>
<feature type="transmembrane region" description="Helical" evidence="11">
    <location>
        <begin position="179"/>
        <end position="194"/>
    </location>
</feature>
<dbReference type="FunFam" id="3.40.50.300:FF:000218">
    <property type="entry name" value="Multidrug ABC transporter ATP-binding protein"/>
    <property type="match status" value="1"/>
</dbReference>
<feature type="transmembrane region" description="Helical" evidence="11">
    <location>
        <begin position="155"/>
        <end position="173"/>
    </location>
</feature>
<evidence type="ECO:0000256" key="4">
    <source>
        <dbReference type="ARBA" id="ARBA00022692"/>
    </source>
</evidence>
<feature type="transmembrane region" description="Helical" evidence="11">
    <location>
        <begin position="260"/>
        <end position="282"/>
    </location>
</feature>
<dbReference type="InterPro" id="IPR003593">
    <property type="entry name" value="AAA+_ATPase"/>
</dbReference>
<proteinExistence type="predicted"/>
<dbReference type="InterPro" id="IPR036640">
    <property type="entry name" value="ABC1_TM_sf"/>
</dbReference>
<dbReference type="PROSITE" id="PS50929">
    <property type="entry name" value="ABC_TM1F"/>
    <property type="match status" value="1"/>
</dbReference>
<dbReference type="InterPro" id="IPR011917">
    <property type="entry name" value="ABC_transpr_lipidA"/>
</dbReference>
<dbReference type="InterPro" id="IPR003439">
    <property type="entry name" value="ABC_transporter-like_ATP-bd"/>
</dbReference>
<evidence type="ECO:0000256" key="10">
    <source>
        <dbReference type="ARBA" id="ARBA00023136"/>
    </source>
</evidence>
<feature type="transmembrane region" description="Helical" evidence="11">
    <location>
        <begin position="78"/>
        <end position="104"/>
    </location>
</feature>
<evidence type="ECO:0000256" key="2">
    <source>
        <dbReference type="ARBA" id="ARBA00022448"/>
    </source>
</evidence>
<organism evidence="14">
    <name type="scientific">mine drainage metagenome</name>
    <dbReference type="NCBI Taxonomy" id="410659"/>
    <lineage>
        <taxon>unclassified sequences</taxon>
        <taxon>metagenomes</taxon>
        <taxon>ecological metagenomes</taxon>
    </lineage>
</organism>
<dbReference type="InterPro" id="IPR011527">
    <property type="entry name" value="ABC1_TM_dom"/>
</dbReference>
<name>A0A1J5S8L8_9ZZZZ</name>
<dbReference type="Pfam" id="PF00664">
    <property type="entry name" value="ABC_membrane"/>
    <property type="match status" value="1"/>
</dbReference>
<evidence type="ECO:0000259" key="13">
    <source>
        <dbReference type="PROSITE" id="PS50929"/>
    </source>
</evidence>
<dbReference type="PROSITE" id="PS50893">
    <property type="entry name" value="ABC_TRANSPORTER_2"/>
    <property type="match status" value="1"/>
</dbReference>
<evidence type="ECO:0000313" key="14">
    <source>
        <dbReference type="EMBL" id="OIR04671.1"/>
    </source>
</evidence>
<dbReference type="GO" id="GO:0016020">
    <property type="term" value="C:membrane"/>
    <property type="evidence" value="ECO:0007669"/>
    <property type="project" value="UniProtKB-SubCell"/>
</dbReference>
<dbReference type="InterPro" id="IPR017871">
    <property type="entry name" value="ABC_transporter-like_CS"/>
</dbReference>
<dbReference type="InterPro" id="IPR027417">
    <property type="entry name" value="P-loop_NTPase"/>
</dbReference>
<dbReference type="NCBIfam" id="TIGR02203">
    <property type="entry name" value="MsbA_lipidA"/>
    <property type="match status" value="1"/>
</dbReference>
<sequence>MSKSTVKEAKAKLNATNKLNSKALYMRLFGYAWKYKVVFILGILGLIVLSATNTAFLATIKQVTDEGFVKQSPDKVTYLPLMLFGLMAVRALSGFVSGFAMRWVARRVVEDLRLGVFRQLMLLPISYFDEQSAGIVVSKLTYDVEQMAGAATRSAIALVNDSLTAIGIIAYMLYLDWRLTLIFTLVAPVMAIYLRKMTPNLRSAGKAVQETVGEMTKVVEEAISGQRIVKIFGARSYENERFAKVAAENRRMQIRLARMSGLNSMVIELLAAVSLGLVVYYAVGNFSAGEFAAFVAALLMLIAPIKHLTAMNEEVQVALAASQSVFGVIDIKPEIDDGNQVLPRSKGEIEFKHVSLTYNNAKRPALSDISFNIQPGEKLALVGRSGGGKTTLVNLLPRFYELREGQVLLDGVDMRSMPLANLRQQFSLVSQDVILFNDTVFNNIAYGVLRNASEEDVIAAAKAAHAWDFIQQLPHGLQNEIGDRGVRLSGGQRQRIAIARAILKDAPILLLDEATSALDTESEQHVQAALDTLMQGRTSIVIAHRLSTIENADRIMVMEHGKIVESGTHDALIKQGEYYAKLYQKQFS</sequence>
<feature type="transmembrane region" description="Helical" evidence="11">
    <location>
        <begin position="37"/>
        <end position="58"/>
    </location>
</feature>
<dbReference type="PANTHER" id="PTHR43394:SF1">
    <property type="entry name" value="ATP-BINDING CASSETTE SUB-FAMILY B MEMBER 10, MITOCHONDRIAL"/>
    <property type="match status" value="1"/>
</dbReference>
<keyword evidence="3" id="KW-1003">Cell membrane</keyword>
<dbReference type="CDD" id="cd18552">
    <property type="entry name" value="ABC_6TM_MsbA_like"/>
    <property type="match status" value="1"/>
</dbReference>
<gene>
    <name evidence="14" type="primary">msbA_4</name>
    <name evidence="14" type="ORF">GALL_133410</name>
</gene>
<feature type="transmembrane region" description="Helical" evidence="11">
    <location>
        <begin position="288"/>
        <end position="305"/>
    </location>
</feature>
<keyword evidence="4 11" id="KW-0812">Transmembrane</keyword>
<accession>A0A1J5S8L8</accession>
<keyword evidence="2" id="KW-0813">Transport</keyword>
<dbReference type="GO" id="GO:0005524">
    <property type="term" value="F:ATP binding"/>
    <property type="evidence" value="ECO:0007669"/>
    <property type="project" value="UniProtKB-KW"/>
</dbReference>
<feature type="domain" description="ABC transporter" evidence="12">
    <location>
        <begin position="349"/>
        <end position="585"/>
    </location>
</feature>
<evidence type="ECO:0000259" key="12">
    <source>
        <dbReference type="PROSITE" id="PS50893"/>
    </source>
</evidence>